<evidence type="ECO:0000259" key="1">
    <source>
        <dbReference type="Pfam" id="PF16242"/>
    </source>
</evidence>
<dbReference type="SUPFAM" id="SSF50475">
    <property type="entry name" value="FMN-binding split barrel"/>
    <property type="match status" value="1"/>
</dbReference>
<organism evidence="2 3">
    <name type="scientific">Christiangramia antarctica</name>
    <dbReference type="NCBI Taxonomy" id="2058158"/>
    <lineage>
        <taxon>Bacteria</taxon>
        <taxon>Pseudomonadati</taxon>
        <taxon>Bacteroidota</taxon>
        <taxon>Flavobacteriia</taxon>
        <taxon>Flavobacteriales</taxon>
        <taxon>Flavobacteriaceae</taxon>
        <taxon>Christiangramia</taxon>
    </lineage>
</organism>
<proteinExistence type="predicted"/>
<name>A0ABW5X2N4_9FLAO</name>
<dbReference type="PANTHER" id="PTHR34818:SF1">
    <property type="entry name" value="PROTEIN BLI-3"/>
    <property type="match status" value="1"/>
</dbReference>
<dbReference type="RefSeq" id="WP_251742670.1">
    <property type="nucleotide sequence ID" value="NZ_JBHUOJ010000010.1"/>
</dbReference>
<evidence type="ECO:0000313" key="3">
    <source>
        <dbReference type="Proteomes" id="UP001597438"/>
    </source>
</evidence>
<feature type="domain" description="General stress protein FMN-binding split barrel" evidence="1">
    <location>
        <begin position="10"/>
        <end position="157"/>
    </location>
</feature>
<comment type="caution">
    <text evidence="2">The sequence shown here is derived from an EMBL/GenBank/DDBJ whole genome shotgun (WGS) entry which is preliminary data.</text>
</comment>
<keyword evidence="3" id="KW-1185">Reference proteome</keyword>
<accession>A0ABW5X2N4</accession>
<dbReference type="InterPro" id="IPR012349">
    <property type="entry name" value="Split_barrel_FMN-bd"/>
</dbReference>
<gene>
    <name evidence="2" type="ORF">ACFSYS_06385</name>
</gene>
<sequence length="166" mass="18975">MSTKNLYDKEAREKITELAKDIDFCMLVTNLDATPLHAIPMSTKQVDDHGAIWFLSKDTSEHNQNIEKDKRVQLLYSDTSDMEFLSVYGEAYIETNREVIKELYSKVDDAWFDGENDPTITAIKVIPSESYYWDNKYNKMVTIFKMGVAAVSGKKQDVGVQGKLDT</sequence>
<dbReference type="InterPro" id="IPR038725">
    <property type="entry name" value="YdaG_split_barrel_FMN-bd"/>
</dbReference>
<dbReference type="EMBL" id="JBHUOJ010000010">
    <property type="protein sequence ID" value="MFD2832912.1"/>
    <property type="molecule type" value="Genomic_DNA"/>
</dbReference>
<dbReference type="Proteomes" id="UP001597438">
    <property type="component" value="Unassembled WGS sequence"/>
</dbReference>
<protein>
    <submittedName>
        <fullName evidence="2">Pyridoxamine 5'-phosphate oxidase family protein</fullName>
    </submittedName>
</protein>
<dbReference type="InterPro" id="IPR052917">
    <property type="entry name" value="Stress-Dev_Protein"/>
</dbReference>
<evidence type="ECO:0000313" key="2">
    <source>
        <dbReference type="EMBL" id="MFD2832912.1"/>
    </source>
</evidence>
<dbReference type="Gene3D" id="2.30.110.10">
    <property type="entry name" value="Electron Transport, Fmn-binding Protein, Chain A"/>
    <property type="match status" value="1"/>
</dbReference>
<dbReference type="Pfam" id="PF16242">
    <property type="entry name" value="Pyrid_ox_like"/>
    <property type="match status" value="1"/>
</dbReference>
<reference evidence="3" key="1">
    <citation type="journal article" date="2019" name="Int. J. Syst. Evol. Microbiol.">
        <title>The Global Catalogue of Microorganisms (GCM) 10K type strain sequencing project: providing services to taxonomists for standard genome sequencing and annotation.</title>
        <authorList>
            <consortium name="The Broad Institute Genomics Platform"/>
            <consortium name="The Broad Institute Genome Sequencing Center for Infectious Disease"/>
            <person name="Wu L."/>
            <person name="Ma J."/>
        </authorList>
    </citation>
    <scope>NUCLEOTIDE SEQUENCE [LARGE SCALE GENOMIC DNA]</scope>
    <source>
        <strain evidence="3">KCTC 52925</strain>
    </source>
</reference>
<dbReference type="PANTHER" id="PTHR34818">
    <property type="entry name" value="PROTEIN BLI-3"/>
    <property type="match status" value="1"/>
</dbReference>